<organism evidence="2 3">
    <name type="scientific">Madurella fahalii</name>
    <dbReference type="NCBI Taxonomy" id="1157608"/>
    <lineage>
        <taxon>Eukaryota</taxon>
        <taxon>Fungi</taxon>
        <taxon>Dikarya</taxon>
        <taxon>Ascomycota</taxon>
        <taxon>Pezizomycotina</taxon>
        <taxon>Sordariomycetes</taxon>
        <taxon>Sordariomycetidae</taxon>
        <taxon>Sordariales</taxon>
        <taxon>Sordariales incertae sedis</taxon>
        <taxon>Madurella</taxon>
    </lineage>
</organism>
<evidence type="ECO:0000256" key="1">
    <source>
        <dbReference type="SAM" id="MobiDB-lite"/>
    </source>
</evidence>
<feature type="region of interest" description="Disordered" evidence="1">
    <location>
        <begin position="460"/>
        <end position="487"/>
    </location>
</feature>
<keyword evidence="3" id="KW-1185">Reference proteome</keyword>
<comment type="caution">
    <text evidence="2">The sequence shown here is derived from an EMBL/GenBank/DDBJ whole genome shotgun (WGS) entry which is preliminary data.</text>
</comment>
<feature type="compositionally biased region" description="Polar residues" evidence="1">
    <location>
        <begin position="328"/>
        <end position="338"/>
    </location>
</feature>
<evidence type="ECO:0000313" key="2">
    <source>
        <dbReference type="EMBL" id="GAB1317455.1"/>
    </source>
</evidence>
<protein>
    <submittedName>
        <fullName evidence="2">Uncharacterized protein</fullName>
    </submittedName>
</protein>
<dbReference type="GeneID" id="98178408"/>
<accession>A0ABQ0GID2</accession>
<feature type="region of interest" description="Disordered" evidence="1">
    <location>
        <begin position="311"/>
        <end position="345"/>
    </location>
</feature>
<feature type="compositionally biased region" description="Polar residues" evidence="1">
    <location>
        <begin position="463"/>
        <end position="487"/>
    </location>
</feature>
<dbReference type="RefSeq" id="XP_070919186.1">
    <property type="nucleotide sequence ID" value="XM_071063085.1"/>
</dbReference>
<gene>
    <name evidence="2" type="ORF">MFIFM68171_07665</name>
</gene>
<proteinExistence type="predicted"/>
<name>A0ABQ0GID2_9PEZI</name>
<reference evidence="2 3" key="1">
    <citation type="submission" date="2024-09" db="EMBL/GenBank/DDBJ databases">
        <title>Itraconazole resistance in Madurella fahalii resulting from another homologue of gene encoding cytochrome P450 14-alpha sterol demethylase (CYP51).</title>
        <authorList>
            <person name="Yoshioka I."/>
            <person name="Fahal A.H."/>
            <person name="Kaneko S."/>
            <person name="Yaguchi T."/>
        </authorList>
    </citation>
    <scope>NUCLEOTIDE SEQUENCE [LARGE SCALE GENOMIC DNA]</scope>
    <source>
        <strain evidence="2 3">IFM 68171</strain>
    </source>
</reference>
<sequence>MRYSDWDVILFPTDHTAEIPFKEFKVACHVVPDSELSHIHGTIGLPVMTCFVPSLAPGAGFQISIHSWRVPDISQFTCAYSQHTELVKFEARVLLDGCLVSSIVLDREVNGPHLITNTFGETEFTKTGEPRKLRFPPFPRELLSQNYWNPGDDIGRIKIIISEGFPRDSVSVPIERVKNIVAFSFQHAPLWMLEMSEIAWPNPSMWPTRLTRPVPMYHAEGAGSHAHSPRKKSWSRNIRNQRFPTPIMGSGGFPGNPAVQVPYYGWSNTGPGNMFPYHDPFSGSEAYTDWVASMTRENTAKYWPASLFRPRGQTNSDISMPDYVPSSGPESDSVQISEPGQGEDVTSLYVPKNAPAAGVEQGFLSTQGTEFQLLSDPTTLSPDFASSLTQSLLNQPVPLPDPPCHCSFPSKPRGGIRHATPTHSYMPFTEPTSCVDGIEGCKLSQPMFGLGGAGLAAPISASPEVSENQNKEPPTPQAVFSASSRSNSFGDYTSSNITDIIYGATEPSSQASIVCATTEPCSVSALSAMVSLGNTDRNRNAAATCTGAFTPASARTIDEEGQPRGATPH</sequence>
<evidence type="ECO:0000313" key="3">
    <source>
        <dbReference type="Proteomes" id="UP001628179"/>
    </source>
</evidence>
<dbReference type="EMBL" id="BAAFSV010000004">
    <property type="protein sequence ID" value="GAB1317455.1"/>
    <property type="molecule type" value="Genomic_DNA"/>
</dbReference>
<dbReference type="Proteomes" id="UP001628179">
    <property type="component" value="Unassembled WGS sequence"/>
</dbReference>